<keyword evidence="4 7" id="KW-0812">Transmembrane</keyword>
<dbReference type="CDD" id="cd16015">
    <property type="entry name" value="LTA_synthase"/>
    <property type="match status" value="1"/>
</dbReference>
<keyword evidence="6 7" id="KW-0472">Membrane</keyword>
<dbReference type="SUPFAM" id="SSF53649">
    <property type="entry name" value="Alkaline phosphatase-like"/>
    <property type="match status" value="1"/>
</dbReference>
<evidence type="ECO:0000256" key="2">
    <source>
        <dbReference type="ARBA" id="ARBA00004936"/>
    </source>
</evidence>
<comment type="pathway">
    <text evidence="2">Cell wall biogenesis; lipoteichoic acid biosynthesis.</text>
</comment>
<dbReference type="Pfam" id="PF00884">
    <property type="entry name" value="Sulfatase"/>
    <property type="match status" value="1"/>
</dbReference>
<protein>
    <recommendedName>
        <fullName evidence="8">Sulfatase N-terminal domain-containing protein</fullName>
    </recommendedName>
</protein>
<comment type="caution">
    <text evidence="9">The sequence shown here is derived from an EMBL/GenBank/DDBJ whole genome shotgun (WGS) entry which is preliminary data.</text>
</comment>
<evidence type="ECO:0000256" key="1">
    <source>
        <dbReference type="ARBA" id="ARBA00004651"/>
    </source>
</evidence>
<evidence type="ECO:0000256" key="5">
    <source>
        <dbReference type="ARBA" id="ARBA00022989"/>
    </source>
</evidence>
<gene>
    <name evidence="9" type="ORF">JOC95_002912</name>
</gene>
<organism evidence="9 10">
    <name type="scientific">Sutcliffiella tianshenii</name>
    <dbReference type="NCBI Taxonomy" id="1463404"/>
    <lineage>
        <taxon>Bacteria</taxon>
        <taxon>Bacillati</taxon>
        <taxon>Bacillota</taxon>
        <taxon>Bacilli</taxon>
        <taxon>Bacillales</taxon>
        <taxon>Bacillaceae</taxon>
        <taxon>Sutcliffiella</taxon>
    </lineage>
</organism>
<feature type="transmembrane region" description="Helical" evidence="7">
    <location>
        <begin position="65"/>
        <end position="87"/>
    </location>
</feature>
<evidence type="ECO:0000256" key="4">
    <source>
        <dbReference type="ARBA" id="ARBA00022692"/>
    </source>
</evidence>
<evidence type="ECO:0000256" key="3">
    <source>
        <dbReference type="ARBA" id="ARBA00022475"/>
    </source>
</evidence>
<keyword evidence="5 7" id="KW-1133">Transmembrane helix</keyword>
<accession>A0ABS2P2C9</accession>
<feature type="transmembrane region" description="Helical" evidence="7">
    <location>
        <begin position="149"/>
        <end position="170"/>
    </location>
</feature>
<dbReference type="RefSeq" id="WP_204417572.1">
    <property type="nucleotide sequence ID" value="NZ_JAFBED010000006.1"/>
</dbReference>
<keyword evidence="3" id="KW-1003">Cell membrane</keyword>
<name>A0ABS2P2C9_9BACI</name>
<dbReference type="Proteomes" id="UP000737402">
    <property type="component" value="Unassembled WGS sequence"/>
</dbReference>
<dbReference type="EMBL" id="JAFBED010000006">
    <property type="protein sequence ID" value="MBM7621039.1"/>
    <property type="molecule type" value="Genomic_DNA"/>
</dbReference>
<dbReference type="InterPro" id="IPR017850">
    <property type="entry name" value="Alkaline_phosphatase_core_sf"/>
</dbReference>
<keyword evidence="10" id="KW-1185">Reference proteome</keyword>
<evidence type="ECO:0000259" key="8">
    <source>
        <dbReference type="Pfam" id="PF00884"/>
    </source>
</evidence>
<comment type="subcellular location">
    <subcellularLocation>
        <location evidence="1">Cell membrane</location>
        <topology evidence="1">Multi-pass membrane protein</topology>
    </subcellularLocation>
</comment>
<dbReference type="PANTHER" id="PTHR47371:SF3">
    <property type="entry name" value="PHOSPHOGLYCEROL TRANSFERASE I"/>
    <property type="match status" value="1"/>
</dbReference>
<evidence type="ECO:0000313" key="9">
    <source>
        <dbReference type="EMBL" id="MBM7621039.1"/>
    </source>
</evidence>
<proteinExistence type="predicted"/>
<feature type="transmembrane region" description="Helical" evidence="7">
    <location>
        <begin position="117"/>
        <end position="137"/>
    </location>
</feature>
<sequence length="658" mass="75303">MKTNKKLHLFGFFILSFFLSELLFRIIMDAHNVAPFGLGLWISFIFSFSIGMVFLAIGSIFHSKLNFIICAGLLCIVGFFYSSQLVYHDFFRTFYTFYSAGNSAQVIDFWREILSGIWSNLLWIVIFFIPMILLIIFRKGPFSFEKSNAKVIISLFAFSLFLHGGGLMMVTSGDKSQNTAYDLYFHNSSPVLSVEKLGLLTSMRVDFMRQVTDWSPVLKEPTFVTAPPDKTEDLEKPTEELPGDIPAQYNMMEIDFETLIKKEKKNAIKKMHQYFSKVPPTKKNDYTGKFKGYNLIFITAEGFSPYGVDKEITPTLHKLVHEGYQFTDFYVPLWDVSTSDGEYVALNGLIPKPGVWSFSKSGNNHVPFVMGNQLGKLGYKTVAYHNHTYSYYDRHVSHPNMGYSYKGIGNGLDIKETWPSSDLEMMKKTTGDYMKDEPFHAYYMTVSGHLEYNFGGNQMAYKNKDYVSHMNRSDQAKAYMATQIELDRAMEYLLSQLEKEGVADNTLIALSADHYPYGLDYKTIDEFEGKEVERNFDLYKSNLIVYAKGMDETVITKPVSSLDILPTLSNLMGLEYDSRLLMGTDIFSDSDPLVIFRNKSFITDKGRYNAETKKFTPNAGAEVNQSYLDQMISIVNQKFYYSAQILENDYYQAVLGEP</sequence>
<evidence type="ECO:0000256" key="7">
    <source>
        <dbReference type="SAM" id="Phobius"/>
    </source>
</evidence>
<feature type="transmembrane region" description="Helical" evidence="7">
    <location>
        <begin position="40"/>
        <end position="58"/>
    </location>
</feature>
<feature type="domain" description="Sulfatase N-terminal" evidence="8">
    <location>
        <begin position="294"/>
        <end position="573"/>
    </location>
</feature>
<dbReference type="InterPro" id="IPR050448">
    <property type="entry name" value="OpgB/LTA_synthase_biosynth"/>
</dbReference>
<dbReference type="Gene3D" id="3.40.720.10">
    <property type="entry name" value="Alkaline Phosphatase, subunit A"/>
    <property type="match status" value="1"/>
</dbReference>
<dbReference type="PANTHER" id="PTHR47371">
    <property type="entry name" value="LIPOTEICHOIC ACID SYNTHASE"/>
    <property type="match status" value="1"/>
</dbReference>
<evidence type="ECO:0000313" key="10">
    <source>
        <dbReference type="Proteomes" id="UP000737402"/>
    </source>
</evidence>
<feature type="transmembrane region" description="Helical" evidence="7">
    <location>
        <begin position="7"/>
        <end position="28"/>
    </location>
</feature>
<evidence type="ECO:0000256" key="6">
    <source>
        <dbReference type="ARBA" id="ARBA00023136"/>
    </source>
</evidence>
<dbReference type="Gene3D" id="3.30.1120.170">
    <property type="match status" value="1"/>
</dbReference>
<reference evidence="9 10" key="1">
    <citation type="submission" date="2021-01" db="EMBL/GenBank/DDBJ databases">
        <title>Genomic Encyclopedia of Type Strains, Phase IV (KMG-IV): sequencing the most valuable type-strain genomes for metagenomic binning, comparative biology and taxonomic classification.</title>
        <authorList>
            <person name="Goeker M."/>
        </authorList>
    </citation>
    <scope>NUCLEOTIDE SEQUENCE [LARGE SCALE GENOMIC DNA]</scope>
    <source>
        <strain evidence="9 10">DSM 25879</strain>
    </source>
</reference>
<dbReference type="InterPro" id="IPR000917">
    <property type="entry name" value="Sulfatase_N"/>
</dbReference>